<proteinExistence type="predicted"/>
<reference evidence="2" key="1">
    <citation type="submission" date="2018-10" db="EMBL/GenBank/DDBJ databases">
        <authorList>
            <person name="Olsen N.S."/>
            <person name="Kot W."/>
            <person name="Hansen L.H."/>
        </authorList>
    </citation>
    <scope>NUCLEOTIDE SEQUENCE [LARGE SCALE GENOMIC DNA]</scope>
</reference>
<name>A0A3G8F3A4_9CAUD</name>
<accession>A0A3G8F3A4</accession>
<keyword evidence="2" id="KW-1185">Reference proteome</keyword>
<dbReference type="Proteomes" id="UP000279721">
    <property type="component" value="Segment"/>
</dbReference>
<evidence type="ECO:0000313" key="1">
    <source>
        <dbReference type="EMBL" id="AZF88687.1"/>
    </source>
</evidence>
<dbReference type="KEGG" id="vg:55008232"/>
<sequence>MTDKKVTVITRWPTAEDAHQDAERVALMLKFPGTVKIETFTREEKYGGGFGYTIADGGRISVSCLGITRYKARYHGIDGHDREVDGLTAEDAITTLKNELAEHCNAMIEGFRTLQGGE</sequence>
<dbReference type="RefSeq" id="YP_009816920.1">
    <property type="nucleotide sequence ID" value="NC_048112.1"/>
</dbReference>
<organism evidence="1 2">
    <name type="scientific">Escherichia phage Skarpretter</name>
    <dbReference type="NCBI Taxonomy" id="2488654"/>
    <lineage>
        <taxon>Viruses</taxon>
        <taxon>Duplodnaviria</taxon>
        <taxon>Heunggongvirae</taxon>
        <taxon>Uroviricota</taxon>
        <taxon>Caudoviricetes</taxon>
        <taxon>Skarprettervirus</taxon>
        <taxon>Skarprettervirus skarpretter</taxon>
    </lineage>
</organism>
<evidence type="ECO:0000313" key="2">
    <source>
        <dbReference type="Proteomes" id="UP000279721"/>
    </source>
</evidence>
<dbReference type="GeneID" id="55008232"/>
<protein>
    <submittedName>
        <fullName evidence="1">Uncharacterized protein</fullName>
    </submittedName>
</protein>
<dbReference type="EMBL" id="MK105855">
    <property type="protein sequence ID" value="AZF88687.1"/>
    <property type="molecule type" value="Genomic_DNA"/>
</dbReference>